<reference evidence="3" key="1">
    <citation type="submission" date="2020-02" db="EMBL/GenBank/DDBJ databases">
        <authorList>
            <person name="Meier V. D."/>
        </authorList>
    </citation>
    <scope>NUCLEOTIDE SEQUENCE</scope>
    <source>
        <strain evidence="3">AVDCRST_MAG81</strain>
    </source>
</reference>
<name>A0A6J4VYH6_9CYAN</name>
<organism evidence="3">
    <name type="scientific">uncultured Synechococcales cyanobacterium</name>
    <dbReference type="NCBI Taxonomy" id="1936017"/>
    <lineage>
        <taxon>Bacteria</taxon>
        <taxon>Bacillati</taxon>
        <taxon>Cyanobacteriota</taxon>
        <taxon>Cyanophyceae</taxon>
        <taxon>Synechococcales</taxon>
        <taxon>environmental samples</taxon>
    </lineage>
</organism>
<evidence type="ECO:0000313" key="3">
    <source>
        <dbReference type="EMBL" id="CAA9590126.1"/>
    </source>
</evidence>
<evidence type="ECO:0000259" key="2">
    <source>
        <dbReference type="PROSITE" id="PS50914"/>
    </source>
</evidence>
<dbReference type="EMBL" id="CADCWO010000257">
    <property type="protein sequence ID" value="CAA9590126.1"/>
    <property type="molecule type" value="Genomic_DNA"/>
</dbReference>
<proteinExistence type="predicted"/>
<evidence type="ECO:0000256" key="1">
    <source>
        <dbReference type="SAM" id="MobiDB-lite"/>
    </source>
</evidence>
<sequence length="120" mass="12864">MGWLNRLFGKNKPPAAASVFKQSEAQEVVSEAPPNTPSIPAERKGLHGEYDESGLAKRVALALDEDPDLDDIETVYIAQTGGRVVIKGRVPSQDLLNQIVNVAKRVEGATGVDTNQVELG</sequence>
<feature type="region of interest" description="Disordered" evidence="1">
    <location>
        <begin position="20"/>
        <end position="45"/>
    </location>
</feature>
<dbReference type="InterPro" id="IPR007055">
    <property type="entry name" value="BON_dom"/>
</dbReference>
<dbReference type="AlphaFoldDB" id="A0A6J4VYH6"/>
<feature type="domain" description="BON" evidence="2">
    <location>
        <begin position="51"/>
        <end position="120"/>
    </location>
</feature>
<dbReference type="Pfam" id="PF04972">
    <property type="entry name" value="BON"/>
    <property type="match status" value="1"/>
</dbReference>
<accession>A0A6J4VYH6</accession>
<dbReference type="PROSITE" id="PS50914">
    <property type="entry name" value="BON"/>
    <property type="match status" value="1"/>
</dbReference>
<gene>
    <name evidence="3" type="ORF">AVDCRST_MAG81-5138</name>
</gene>
<protein>
    <recommendedName>
        <fullName evidence="2">BON domain-containing protein</fullName>
    </recommendedName>
</protein>